<feature type="region of interest" description="Disordered" evidence="1">
    <location>
        <begin position="57"/>
        <end position="80"/>
    </location>
</feature>
<keyword evidence="3" id="KW-1185">Reference proteome</keyword>
<dbReference type="Proteomes" id="UP000319817">
    <property type="component" value="Chromosome"/>
</dbReference>
<protein>
    <recommendedName>
        <fullName evidence="4">Transposase</fullName>
    </recommendedName>
</protein>
<accession>A0A517P039</accession>
<evidence type="ECO:0008006" key="4">
    <source>
        <dbReference type="Google" id="ProtNLM"/>
    </source>
</evidence>
<proteinExistence type="predicted"/>
<reference evidence="2 3" key="1">
    <citation type="submission" date="2019-02" db="EMBL/GenBank/DDBJ databases">
        <title>Deep-cultivation of Planctomycetes and their phenomic and genomic characterization uncovers novel biology.</title>
        <authorList>
            <person name="Wiegand S."/>
            <person name="Jogler M."/>
            <person name="Boedeker C."/>
            <person name="Pinto D."/>
            <person name="Vollmers J."/>
            <person name="Rivas-Marin E."/>
            <person name="Kohn T."/>
            <person name="Peeters S.H."/>
            <person name="Heuer A."/>
            <person name="Rast P."/>
            <person name="Oberbeckmann S."/>
            <person name="Bunk B."/>
            <person name="Jeske O."/>
            <person name="Meyerdierks A."/>
            <person name="Storesund J.E."/>
            <person name="Kallscheuer N."/>
            <person name="Luecker S."/>
            <person name="Lage O.M."/>
            <person name="Pohl T."/>
            <person name="Merkel B.J."/>
            <person name="Hornburger P."/>
            <person name="Mueller R.-W."/>
            <person name="Bruemmer F."/>
            <person name="Labrenz M."/>
            <person name="Spormann A.M."/>
            <person name="Op den Camp H."/>
            <person name="Overmann J."/>
            <person name="Amann R."/>
            <person name="Jetten M.S.M."/>
            <person name="Mascher T."/>
            <person name="Medema M.H."/>
            <person name="Devos D.P."/>
            <person name="Kaster A.-K."/>
            <person name="Ovreas L."/>
            <person name="Rohde M."/>
            <person name="Galperin M.Y."/>
            <person name="Jogler C."/>
        </authorList>
    </citation>
    <scope>NUCLEOTIDE SEQUENCE [LARGE SCALE GENOMIC DNA]</scope>
    <source>
        <strain evidence="2 3">K23_9</strain>
    </source>
</reference>
<evidence type="ECO:0000313" key="2">
    <source>
        <dbReference type="EMBL" id="QDT12731.1"/>
    </source>
</evidence>
<evidence type="ECO:0000313" key="3">
    <source>
        <dbReference type="Proteomes" id="UP000319817"/>
    </source>
</evidence>
<dbReference type="SUPFAM" id="SSF46689">
    <property type="entry name" value="Homeodomain-like"/>
    <property type="match status" value="1"/>
</dbReference>
<organism evidence="2 3">
    <name type="scientific">Stieleria marina</name>
    <dbReference type="NCBI Taxonomy" id="1930275"/>
    <lineage>
        <taxon>Bacteria</taxon>
        <taxon>Pseudomonadati</taxon>
        <taxon>Planctomycetota</taxon>
        <taxon>Planctomycetia</taxon>
        <taxon>Pirellulales</taxon>
        <taxon>Pirellulaceae</taxon>
        <taxon>Stieleria</taxon>
    </lineage>
</organism>
<dbReference type="InterPro" id="IPR009057">
    <property type="entry name" value="Homeodomain-like_sf"/>
</dbReference>
<feature type="compositionally biased region" description="Basic and acidic residues" evidence="1">
    <location>
        <begin position="70"/>
        <end position="80"/>
    </location>
</feature>
<dbReference type="AlphaFoldDB" id="A0A517P039"/>
<name>A0A517P039_9BACT</name>
<evidence type="ECO:0000256" key="1">
    <source>
        <dbReference type="SAM" id="MobiDB-lite"/>
    </source>
</evidence>
<gene>
    <name evidence="2" type="ORF">K239x_47430</name>
</gene>
<dbReference type="EMBL" id="CP036526">
    <property type="protein sequence ID" value="QDT12731.1"/>
    <property type="molecule type" value="Genomic_DNA"/>
</dbReference>
<sequence>MAKEQRKTVRQTRRTFTKDFKQQAVAMLLDGYWASSVSENLGSGNTNLVYPWKAEQVADGGPLQSRSTASRRDPKHSTRT</sequence>